<protein>
    <submittedName>
        <fullName evidence="2">Putative methyltransferase</fullName>
    </submittedName>
</protein>
<dbReference type="InterPro" id="IPR013216">
    <property type="entry name" value="Methyltransf_11"/>
</dbReference>
<keyword evidence="2" id="KW-0808">Transferase</keyword>
<evidence type="ECO:0000313" key="2">
    <source>
        <dbReference type="EMBL" id="GAO06036.1"/>
    </source>
</evidence>
<dbReference type="Gene3D" id="3.40.50.150">
    <property type="entry name" value="Vaccinia Virus protein VP39"/>
    <property type="match status" value="1"/>
</dbReference>
<dbReference type="Proteomes" id="UP000048965">
    <property type="component" value="Unassembled WGS sequence"/>
</dbReference>
<keyword evidence="2" id="KW-0489">Methyltransferase</keyword>
<reference evidence="3" key="1">
    <citation type="submission" date="2014-09" db="EMBL/GenBank/DDBJ databases">
        <title>Whole genome shotgun sequence of Streptomyces sp. NBRC 110027.</title>
        <authorList>
            <person name="Komaki H."/>
            <person name="Ichikawa N."/>
            <person name="Katano-Makiyama Y."/>
            <person name="Hosoyama A."/>
            <person name="Hashimoto M."/>
            <person name="Uohara A."/>
            <person name="Kitahashi Y."/>
            <person name="Ohji S."/>
            <person name="Kimura A."/>
            <person name="Yamazoe A."/>
            <person name="Igarashi Y."/>
            <person name="Fujita N."/>
        </authorList>
    </citation>
    <scope>NUCLEOTIDE SEQUENCE [LARGE SCALE GENOMIC DNA]</scope>
    <source>
        <strain evidence="3">NBRC 110027</strain>
    </source>
</reference>
<dbReference type="AlphaFoldDB" id="A0A0P4QZY6"/>
<keyword evidence="3" id="KW-1185">Reference proteome</keyword>
<organism evidence="2 3">
    <name type="scientific">Streptomyces lydicamycinicus</name>
    <dbReference type="NCBI Taxonomy" id="1546107"/>
    <lineage>
        <taxon>Bacteria</taxon>
        <taxon>Bacillati</taxon>
        <taxon>Actinomycetota</taxon>
        <taxon>Actinomycetes</taxon>
        <taxon>Kitasatosporales</taxon>
        <taxon>Streptomycetaceae</taxon>
        <taxon>Streptomyces</taxon>
    </lineage>
</organism>
<dbReference type="GO" id="GO:0032259">
    <property type="term" value="P:methylation"/>
    <property type="evidence" value="ECO:0007669"/>
    <property type="project" value="UniProtKB-KW"/>
</dbReference>
<dbReference type="EMBL" id="BBNO01000001">
    <property type="protein sequence ID" value="GAO06036.1"/>
    <property type="molecule type" value="Genomic_DNA"/>
</dbReference>
<dbReference type="PANTHER" id="PTHR43591">
    <property type="entry name" value="METHYLTRANSFERASE"/>
    <property type="match status" value="1"/>
</dbReference>
<feature type="domain" description="Methyltransferase type 11" evidence="1">
    <location>
        <begin position="57"/>
        <end position="152"/>
    </location>
</feature>
<proteinExistence type="predicted"/>
<dbReference type="Pfam" id="PF08241">
    <property type="entry name" value="Methyltransf_11"/>
    <property type="match status" value="1"/>
</dbReference>
<evidence type="ECO:0000259" key="1">
    <source>
        <dbReference type="Pfam" id="PF08241"/>
    </source>
</evidence>
<dbReference type="InterPro" id="IPR029063">
    <property type="entry name" value="SAM-dependent_MTases_sf"/>
</dbReference>
<dbReference type="CDD" id="cd02440">
    <property type="entry name" value="AdoMet_MTases"/>
    <property type="match status" value="1"/>
</dbReference>
<accession>A0A0P4QZY6</accession>
<reference evidence="2 3" key="2">
    <citation type="journal article" date="2015" name="Stand. Genomic Sci.">
        <title>Draft genome sequence of marine-derived Streptomyces sp. TP-A0598, a producer of anti-MRSA antibiotic lydicamycins.</title>
        <authorList>
            <person name="Komaki H."/>
            <person name="Ichikawa N."/>
            <person name="Hosoyama A."/>
            <person name="Fujita N."/>
            <person name="Igarashi Y."/>
        </authorList>
    </citation>
    <scope>NUCLEOTIDE SEQUENCE [LARGE SCALE GENOMIC DNA]</scope>
    <source>
        <strain evidence="2 3">NBRC 110027</strain>
    </source>
</reference>
<evidence type="ECO:0000313" key="3">
    <source>
        <dbReference type="Proteomes" id="UP000048965"/>
    </source>
</evidence>
<name>A0A0P4QZY6_9ACTN</name>
<dbReference type="GO" id="GO:0008757">
    <property type="term" value="F:S-adenosylmethionine-dependent methyltransferase activity"/>
    <property type="evidence" value="ECO:0007669"/>
    <property type="project" value="InterPro"/>
</dbReference>
<gene>
    <name evidence="2" type="ORF">TPA0598_01_04070</name>
</gene>
<dbReference type="SUPFAM" id="SSF53335">
    <property type="entry name" value="S-adenosyl-L-methionine-dependent methyltransferases"/>
    <property type="match status" value="1"/>
</dbReference>
<sequence length="207" mass="23115">MSPCRVVVTAAAPYARRMTSMNRYHQWLCNSRMWARAVEKDLLPWALEDVPLGADTLEIGPGYGATTRVLARRTGGRLSVLEVDEGPAERLRAEYGDRVDVVHGDGCAMPLPDGRFDAVLCFTMLHHVPSPRQQDQLFAEAFRVLRPGGVFAGCDGLAGWGFRLIHLRDTYVPVPPRTLPDRLRAAGFPTTDVSLRKDNFRFRAVRP</sequence>
<comment type="caution">
    <text evidence="2">The sequence shown here is derived from an EMBL/GenBank/DDBJ whole genome shotgun (WGS) entry which is preliminary data.</text>
</comment>